<feature type="compositionally biased region" description="Low complexity" evidence="1">
    <location>
        <begin position="48"/>
        <end position="71"/>
    </location>
</feature>
<evidence type="ECO:0000313" key="2">
    <source>
        <dbReference type="EMBL" id="VDN26899.1"/>
    </source>
</evidence>
<dbReference type="EMBL" id="UYRV01111634">
    <property type="protein sequence ID" value="VDN26899.1"/>
    <property type="molecule type" value="Genomic_DNA"/>
</dbReference>
<feature type="region of interest" description="Disordered" evidence="1">
    <location>
        <begin position="1"/>
        <end position="101"/>
    </location>
</feature>
<evidence type="ECO:0000256" key="1">
    <source>
        <dbReference type="SAM" id="MobiDB-lite"/>
    </source>
</evidence>
<gene>
    <name evidence="2" type="ORF">CGOC_LOCUS10518</name>
</gene>
<reference evidence="2 3" key="1">
    <citation type="submission" date="2018-11" db="EMBL/GenBank/DDBJ databases">
        <authorList>
            <consortium name="Pathogen Informatics"/>
        </authorList>
    </citation>
    <scope>NUCLEOTIDE SEQUENCE [LARGE SCALE GENOMIC DNA]</scope>
</reference>
<evidence type="ECO:0000313" key="3">
    <source>
        <dbReference type="Proteomes" id="UP000271889"/>
    </source>
</evidence>
<organism evidence="2 3">
    <name type="scientific">Cylicostephanus goldi</name>
    <name type="common">Nematode worm</name>
    <dbReference type="NCBI Taxonomy" id="71465"/>
    <lineage>
        <taxon>Eukaryota</taxon>
        <taxon>Metazoa</taxon>
        <taxon>Ecdysozoa</taxon>
        <taxon>Nematoda</taxon>
        <taxon>Chromadorea</taxon>
        <taxon>Rhabditida</taxon>
        <taxon>Rhabditina</taxon>
        <taxon>Rhabditomorpha</taxon>
        <taxon>Strongyloidea</taxon>
        <taxon>Strongylidae</taxon>
        <taxon>Cylicostephanus</taxon>
    </lineage>
</organism>
<keyword evidence="3" id="KW-1185">Reference proteome</keyword>
<dbReference type="Proteomes" id="UP000271889">
    <property type="component" value="Unassembled WGS sequence"/>
</dbReference>
<proteinExistence type="predicted"/>
<feature type="compositionally biased region" description="Basic and acidic residues" evidence="1">
    <location>
        <begin position="21"/>
        <end position="33"/>
    </location>
</feature>
<protein>
    <submittedName>
        <fullName evidence="2">Uncharacterized protein</fullName>
    </submittedName>
</protein>
<dbReference type="AlphaFoldDB" id="A0A3P7Q8Z0"/>
<feature type="compositionally biased region" description="Basic and acidic residues" evidence="1">
    <location>
        <begin position="1"/>
        <end position="11"/>
    </location>
</feature>
<sequence>MFTDELGEKPLSKNTTTNSDKLMDRRSSVHFDSVDGGGPSFPNKQSPIDSDSIQDTHSSSASSTRATQGSSDVSRMSLDSFSEGPVCHPTSGRTSRSLPQLPIKTPTGFAHPFISTHPWAHLVRPRGLQLRSLTENDVTNTLPVEDYRHLTPSGYLEYKFTKWLFPFVNSPDDGKRKRIPVVELQTLDAAIRFRREALLIIKEVQSGSYTHRKNTCPPSPMGKNPTLILPPAVHGRRPVLYQDFFVPGPDQKELQCITLDQFATNIQSNTRGFDESLVSVKDLVWVWTIEPTPQALLDPHTVLKRARFPCVDFNDSEMFFFSVASFAFVTPKVESYNVLGTVVRASRKRGEPLKVFAAFEGAPDAVQITQEISEFPLSQLSEGEVLVARVRSNISTAIRFSEPPVSVEARRKLCDLIRQTMPCYPKEGILPLTVTKLEYIDRLWLKDRLNHFDSFVADPSSAKH</sequence>
<name>A0A3P7Q8Z0_CYLGO</name>
<accession>A0A3P7Q8Z0</accession>